<dbReference type="Gene3D" id="1.20.1250.20">
    <property type="entry name" value="MFS general substrate transporter like domains"/>
    <property type="match status" value="1"/>
</dbReference>
<evidence type="ECO:0000256" key="2">
    <source>
        <dbReference type="ARBA" id="ARBA00022448"/>
    </source>
</evidence>
<feature type="transmembrane region" description="Helical" evidence="7">
    <location>
        <begin position="250"/>
        <end position="271"/>
    </location>
</feature>
<proteinExistence type="predicted"/>
<protein>
    <submittedName>
        <fullName evidence="9">MFS transporter</fullName>
    </submittedName>
</protein>
<dbReference type="AlphaFoldDB" id="A0A3N2C7K6"/>
<dbReference type="Proteomes" id="UP000266915">
    <property type="component" value="Unassembled WGS sequence"/>
</dbReference>
<feature type="transmembrane region" description="Helical" evidence="7">
    <location>
        <begin position="353"/>
        <end position="374"/>
    </location>
</feature>
<feature type="transmembrane region" description="Helical" evidence="7">
    <location>
        <begin position="50"/>
        <end position="73"/>
    </location>
</feature>
<feature type="transmembrane region" description="Helical" evidence="7">
    <location>
        <begin position="146"/>
        <end position="166"/>
    </location>
</feature>
<evidence type="ECO:0000256" key="5">
    <source>
        <dbReference type="ARBA" id="ARBA00022989"/>
    </source>
</evidence>
<evidence type="ECO:0000256" key="6">
    <source>
        <dbReference type="ARBA" id="ARBA00023136"/>
    </source>
</evidence>
<dbReference type="SUPFAM" id="SSF103473">
    <property type="entry name" value="MFS general substrate transporter"/>
    <property type="match status" value="1"/>
</dbReference>
<keyword evidence="3" id="KW-1003">Cell membrane</keyword>
<dbReference type="PANTHER" id="PTHR23517">
    <property type="entry name" value="RESISTANCE PROTEIN MDTM, PUTATIVE-RELATED-RELATED"/>
    <property type="match status" value="1"/>
</dbReference>
<keyword evidence="5 7" id="KW-1133">Transmembrane helix</keyword>
<dbReference type="InterPro" id="IPR020846">
    <property type="entry name" value="MFS_dom"/>
</dbReference>
<evidence type="ECO:0000259" key="8">
    <source>
        <dbReference type="PROSITE" id="PS50850"/>
    </source>
</evidence>
<keyword evidence="10" id="KW-1185">Reference proteome</keyword>
<feature type="transmembrane region" description="Helical" evidence="7">
    <location>
        <begin position="219"/>
        <end position="244"/>
    </location>
</feature>
<evidence type="ECO:0000256" key="4">
    <source>
        <dbReference type="ARBA" id="ARBA00022692"/>
    </source>
</evidence>
<dbReference type="InterPro" id="IPR050171">
    <property type="entry name" value="MFS_Transporters"/>
</dbReference>
<dbReference type="EMBL" id="RKHL01000001">
    <property type="protein sequence ID" value="ROR83492.1"/>
    <property type="molecule type" value="Genomic_DNA"/>
</dbReference>
<dbReference type="Pfam" id="PF07690">
    <property type="entry name" value="MFS_1"/>
    <property type="match status" value="1"/>
</dbReference>
<dbReference type="InterPro" id="IPR011701">
    <property type="entry name" value="MFS"/>
</dbReference>
<dbReference type="PROSITE" id="PS50850">
    <property type="entry name" value="MFS"/>
    <property type="match status" value="1"/>
</dbReference>
<reference evidence="9 10" key="1">
    <citation type="submission" date="2018-11" db="EMBL/GenBank/DDBJ databases">
        <title>Sequencing the genomes of 1000 actinobacteria strains.</title>
        <authorList>
            <person name="Klenk H.-P."/>
        </authorList>
    </citation>
    <scope>NUCLEOTIDE SEQUENCE [LARGE SCALE GENOMIC DNA]</scope>
    <source>
        <strain evidence="9 10">DSM 14012</strain>
    </source>
</reference>
<dbReference type="GO" id="GO:0022857">
    <property type="term" value="F:transmembrane transporter activity"/>
    <property type="evidence" value="ECO:0007669"/>
    <property type="project" value="InterPro"/>
</dbReference>
<keyword evidence="4 7" id="KW-0812">Transmembrane</keyword>
<organism evidence="9 10">
    <name type="scientific">Plantibacter flavus</name>
    <dbReference type="NCBI Taxonomy" id="150123"/>
    <lineage>
        <taxon>Bacteria</taxon>
        <taxon>Bacillati</taxon>
        <taxon>Actinomycetota</taxon>
        <taxon>Actinomycetes</taxon>
        <taxon>Micrococcales</taxon>
        <taxon>Microbacteriaceae</taxon>
        <taxon>Plantibacter</taxon>
    </lineage>
</organism>
<sequence>MISRAVRVALRLAPPAGAARPLTVAVVVQTVGFGLLTTLCTIYFVRVVGLNLAIVAVAFSVAAVGGIVAGVAVGHLSDSLGPRGITVALLAATSVTVLAHILVTDTTTLFSVLVLYQFADRGASAARGTLIARAVPATTQVKTRSYLRAVSNIGFAVGAGLATWALIRDSRSTFVCLIVAAAASYALAAVILALQIRSIPPVPREHRASVTTALGDRRFMFFTAANAVLSLQFAVLEFGMPIWVTQHSKAPGWMVAVLFMSNTALVTALQVRMGRSSATLSGAVRAHVVAGMLLAFACVLFGLAGYLPMWLAVVALVGAGISHAFGEMTQGASSWSIAFELAPPNAHGQYQGLFATSTSIGLVAGSSVVAFVAVSWGLPGWLLLGGAFILAGVSLPFTLRAASSA</sequence>
<feature type="domain" description="Major facilitator superfamily (MFS) profile" evidence="8">
    <location>
        <begin position="18"/>
        <end position="404"/>
    </location>
</feature>
<feature type="transmembrane region" description="Helical" evidence="7">
    <location>
        <begin position="21"/>
        <end position="44"/>
    </location>
</feature>
<accession>A0A3N2C7K6</accession>
<comment type="subcellular location">
    <subcellularLocation>
        <location evidence="1">Cell membrane</location>
        <topology evidence="1">Multi-pass membrane protein</topology>
    </subcellularLocation>
</comment>
<dbReference type="InterPro" id="IPR036259">
    <property type="entry name" value="MFS_trans_sf"/>
</dbReference>
<comment type="caution">
    <text evidence="9">The sequence shown here is derived from an EMBL/GenBank/DDBJ whole genome shotgun (WGS) entry which is preliminary data.</text>
</comment>
<evidence type="ECO:0000256" key="7">
    <source>
        <dbReference type="SAM" id="Phobius"/>
    </source>
</evidence>
<feature type="transmembrane region" description="Helical" evidence="7">
    <location>
        <begin position="380"/>
        <end position="399"/>
    </location>
</feature>
<feature type="transmembrane region" description="Helical" evidence="7">
    <location>
        <begin position="172"/>
        <end position="194"/>
    </location>
</feature>
<feature type="transmembrane region" description="Helical" evidence="7">
    <location>
        <begin position="283"/>
        <end position="303"/>
    </location>
</feature>
<evidence type="ECO:0000256" key="1">
    <source>
        <dbReference type="ARBA" id="ARBA00004651"/>
    </source>
</evidence>
<keyword evidence="2" id="KW-0813">Transport</keyword>
<evidence type="ECO:0000313" key="9">
    <source>
        <dbReference type="EMBL" id="ROR83492.1"/>
    </source>
</evidence>
<feature type="transmembrane region" description="Helical" evidence="7">
    <location>
        <begin position="85"/>
        <end position="103"/>
    </location>
</feature>
<evidence type="ECO:0000313" key="10">
    <source>
        <dbReference type="Proteomes" id="UP000266915"/>
    </source>
</evidence>
<dbReference type="GO" id="GO:0005886">
    <property type="term" value="C:plasma membrane"/>
    <property type="evidence" value="ECO:0007669"/>
    <property type="project" value="UniProtKB-SubCell"/>
</dbReference>
<keyword evidence="6 7" id="KW-0472">Membrane</keyword>
<name>A0A3N2C7K6_9MICO</name>
<evidence type="ECO:0000256" key="3">
    <source>
        <dbReference type="ARBA" id="ARBA00022475"/>
    </source>
</evidence>
<gene>
    <name evidence="9" type="ORF">EDD42_3603</name>
</gene>